<dbReference type="AlphaFoldDB" id="A0A3B1BM83"/>
<dbReference type="SUPFAM" id="SSF54631">
    <property type="entry name" value="CBS-domain pair"/>
    <property type="match status" value="1"/>
</dbReference>
<dbReference type="GO" id="GO:0008893">
    <property type="term" value="F:guanosine-3',5'-bis(diphosphate) 3'-diphosphatase activity"/>
    <property type="evidence" value="ECO:0007669"/>
    <property type="project" value="UniProtKB-EC"/>
</dbReference>
<dbReference type="SMART" id="SM00471">
    <property type="entry name" value="HDc"/>
    <property type="match status" value="1"/>
</dbReference>
<organism evidence="2">
    <name type="scientific">hydrothermal vent metagenome</name>
    <dbReference type="NCBI Taxonomy" id="652676"/>
    <lineage>
        <taxon>unclassified sequences</taxon>
        <taxon>metagenomes</taxon>
        <taxon>ecological metagenomes</taxon>
    </lineage>
</organism>
<name>A0A3B1BM83_9ZZZZ</name>
<dbReference type="EMBL" id="UOFY01000075">
    <property type="protein sequence ID" value="VAX11670.1"/>
    <property type="molecule type" value="Genomic_DNA"/>
</dbReference>
<dbReference type="Gene3D" id="1.10.3210.10">
    <property type="entry name" value="Hypothetical protein af1432"/>
    <property type="match status" value="1"/>
</dbReference>
<evidence type="ECO:0000259" key="1">
    <source>
        <dbReference type="SMART" id="SM00471"/>
    </source>
</evidence>
<gene>
    <name evidence="2" type="ORF">MNBD_GAMMA25-2114</name>
</gene>
<dbReference type="InterPro" id="IPR052194">
    <property type="entry name" value="MESH1"/>
</dbReference>
<dbReference type="PANTHER" id="PTHR46246:SF1">
    <property type="entry name" value="GUANOSINE-3',5'-BIS(DIPHOSPHATE) 3'-PYROPHOSPHOHYDROLASE MESH1"/>
    <property type="match status" value="1"/>
</dbReference>
<accession>A0A3B1BM83</accession>
<dbReference type="InterPro" id="IPR003607">
    <property type="entry name" value="HD/PDEase_dom"/>
</dbReference>
<proteinExistence type="predicted"/>
<dbReference type="EC" id="3.1.7.2" evidence="2"/>
<keyword evidence="2" id="KW-0378">Hydrolase</keyword>
<feature type="domain" description="HD/PDEase" evidence="1">
    <location>
        <begin position="30"/>
        <end position="139"/>
    </location>
</feature>
<reference evidence="2" key="1">
    <citation type="submission" date="2018-06" db="EMBL/GenBank/DDBJ databases">
        <authorList>
            <person name="Zhirakovskaya E."/>
        </authorList>
    </citation>
    <scope>NUCLEOTIDE SEQUENCE</scope>
</reference>
<dbReference type="SUPFAM" id="SSF109604">
    <property type="entry name" value="HD-domain/PDEase-like"/>
    <property type="match status" value="1"/>
</dbReference>
<sequence length="448" mass="51374">MDNINTDILKNAREFSIRTHKRIDHRRKYSQQPYSVHLAAVAKLVSTVTDDPATIATAWLHDVVEDTPATLYEIETEFGSEVAHLVENLTDVSKPGDGNRAARKALDREHLCQASNRAKTVKLADLIDNCNDICKNDPRFAQVYITEMGALLEVLNDGDSNLYQQAVKTHARCRAKLNPEIQHDSNIDETIRPFKGNAHLIRLFTEAFSAQDIAEPLRSLDINQSSEKALEIMERHNLDVVTLREEGQIIGYVRCGELETGICHSHMRSFRQGQIVNGDSTFTDIIHILTRQQYCFVSILGEVNGYISRSEINKPVVRMWLFGIITFVEMELVQMIRDFYPQDSWQDLLSPKRLQKALQLREERLRRGQHSELLDCLQFSDKGQILIENKELLKKMDISSRSTAKRIVKELESLRNNLAHSQDIVTYDWGPIVRLSYRLEETFTLRSG</sequence>
<dbReference type="PANTHER" id="PTHR46246">
    <property type="entry name" value="GUANOSINE-3',5'-BIS(DIPHOSPHATE) 3'-PYROPHOSPHOHYDROLASE MESH1"/>
    <property type="match status" value="1"/>
</dbReference>
<dbReference type="InterPro" id="IPR046342">
    <property type="entry name" value="CBS_dom_sf"/>
</dbReference>
<dbReference type="Pfam" id="PF13328">
    <property type="entry name" value="HD_4"/>
    <property type="match status" value="1"/>
</dbReference>
<evidence type="ECO:0000313" key="2">
    <source>
        <dbReference type="EMBL" id="VAX11670.1"/>
    </source>
</evidence>
<protein>
    <submittedName>
        <fullName evidence="2">Guanosine-3',5'-bis(Diphosphate) 3'-pyrophosphohydrolase</fullName>
        <ecNumber evidence="2">3.1.7.2</ecNumber>
    </submittedName>
</protein>